<dbReference type="OrthoDB" id="3918848at2759"/>
<name>A0A0D0BQN8_9AGAR</name>
<proteinExistence type="predicted"/>
<organism evidence="6 7">
    <name type="scientific">Collybiopsis luxurians FD-317 M1</name>
    <dbReference type="NCBI Taxonomy" id="944289"/>
    <lineage>
        <taxon>Eukaryota</taxon>
        <taxon>Fungi</taxon>
        <taxon>Dikarya</taxon>
        <taxon>Basidiomycota</taxon>
        <taxon>Agaricomycotina</taxon>
        <taxon>Agaricomycetes</taxon>
        <taxon>Agaricomycetidae</taxon>
        <taxon>Agaricales</taxon>
        <taxon>Marasmiineae</taxon>
        <taxon>Omphalotaceae</taxon>
        <taxon>Collybiopsis</taxon>
        <taxon>Collybiopsis luxurians</taxon>
    </lineage>
</organism>
<evidence type="ECO:0000256" key="1">
    <source>
        <dbReference type="SAM" id="MobiDB-lite"/>
    </source>
</evidence>
<dbReference type="Proteomes" id="UP000053593">
    <property type="component" value="Unassembled WGS sequence"/>
</dbReference>
<keyword evidence="2" id="KW-0472">Membrane</keyword>
<dbReference type="GO" id="GO:0005975">
    <property type="term" value="P:carbohydrate metabolic process"/>
    <property type="evidence" value="ECO:0007669"/>
    <property type="project" value="InterPro"/>
</dbReference>
<dbReference type="PANTHER" id="PTHR31987:SF14">
    <property type="entry name" value="PUTATIVE (AFU_ORTHOLOGUE AFUA_6G09910)-RELATED"/>
    <property type="match status" value="1"/>
</dbReference>
<dbReference type="InterPro" id="IPR008928">
    <property type="entry name" value="6-hairpin_glycosidase_sf"/>
</dbReference>
<feature type="domain" description="Glutaminase A central" evidence="4">
    <location>
        <begin position="342"/>
        <end position="691"/>
    </location>
</feature>
<dbReference type="Pfam" id="PF16335">
    <property type="entry name" value="GtaA_6_Hairpin"/>
    <property type="match status" value="1"/>
</dbReference>
<dbReference type="SUPFAM" id="SSF48208">
    <property type="entry name" value="Six-hairpin glycosidases"/>
    <property type="match status" value="1"/>
</dbReference>
<accession>A0A0D0BQN8</accession>
<evidence type="ECO:0000259" key="4">
    <source>
        <dbReference type="Pfam" id="PF16335"/>
    </source>
</evidence>
<keyword evidence="2" id="KW-0812">Transmembrane</keyword>
<dbReference type="PANTHER" id="PTHR31987">
    <property type="entry name" value="GLUTAMINASE A-RELATED"/>
    <property type="match status" value="1"/>
</dbReference>
<evidence type="ECO:0000313" key="6">
    <source>
        <dbReference type="EMBL" id="KIK51939.1"/>
    </source>
</evidence>
<feature type="compositionally biased region" description="Low complexity" evidence="1">
    <location>
        <begin position="833"/>
        <end position="848"/>
    </location>
</feature>
<feature type="domain" description="Glutaminase A N-terminal" evidence="5">
    <location>
        <begin position="106"/>
        <end position="337"/>
    </location>
</feature>
<dbReference type="InterPro" id="IPR033433">
    <property type="entry name" value="GtaA_N"/>
</dbReference>
<dbReference type="HOGENOM" id="CLU_008020_0_0_1"/>
<reference evidence="6 7" key="1">
    <citation type="submission" date="2014-04" db="EMBL/GenBank/DDBJ databases">
        <title>Evolutionary Origins and Diversification of the Mycorrhizal Mutualists.</title>
        <authorList>
            <consortium name="DOE Joint Genome Institute"/>
            <consortium name="Mycorrhizal Genomics Consortium"/>
            <person name="Kohler A."/>
            <person name="Kuo A."/>
            <person name="Nagy L.G."/>
            <person name="Floudas D."/>
            <person name="Copeland A."/>
            <person name="Barry K.W."/>
            <person name="Cichocki N."/>
            <person name="Veneault-Fourrey C."/>
            <person name="LaButti K."/>
            <person name="Lindquist E.A."/>
            <person name="Lipzen A."/>
            <person name="Lundell T."/>
            <person name="Morin E."/>
            <person name="Murat C."/>
            <person name="Riley R."/>
            <person name="Ohm R."/>
            <person name="Sun H."/>
            <person name="Tunlid A."/>
            <person name="Henrissat B."/>
            <person name="Grigoriev I.V."/>
            <person name="Hibbett D.S."/>
            <person name="Martin F."/>
        </authorList>
    </citation>
    <scope>NUCLEOTIDE SEQUENCE [LARGE SCALE GENOMIC DNA]</scope>
    <source>
        <strain evidence="6 7">FD-317 M1</strain>
    </source>
</reference>
<feature type="compositionally biased region" description="Polar residues" evidence="1">
    <location>
        <begin position="794"/>
        <end position="812"/>
    </location>
</feature>
<feature type="region of interest" description="Disordered" evidence="1">
    <location>
        <begin position="789"/>
        <end position="884"/>
    </location>
</feature>
<feature type="chain" id="PRO_5002208252" description="DUF1793-domain-containing protein" evidence="3">
    <location>
        <begin position="19"/>
        <end position="884"/>
    </location>
</feature>
<dbReference type="EMBL" id="KN834851">
    <property type="protein sequence ID" value="KIK51939.1"/>
    <property type="molecule type" value="Genomic_DNA"/>
</dbReference>
<dbReference type="Gene3D" id="1.50.10.10">
    <property type="match status" value="1"/>
</dbReference>
<sequence>MIILFLAFACQFFLHAFSQSVQPPATPLAVRSPYLQAYFAHTSGLTPGNSISRWPTFWNQRTLGWCGLLRVDGALYIWQGTPGGLTLNNNATTTNTAFNGYQITPTRSIISLTAGNMAINITFLSPIERDDLVLQSFPFTYIFFEANSTDGNPHSIQVYQDISGEWISAIDTDGMRWNTTTTSNSIIYHEAQRSPPEFMTETNNMTEDGVVYHVTNVGNNVTYLSGEDVVARSAFLNNGTLASTQDTNFRAINDRWPVLAFSNDLGSIKSTSSPVVWAIGLVQNQDIIYTKTTGNQTRLPYFFTRYPDVPAAMVDFMNNASDALNRAIALDEQIISDASAISPDYVDLVSLASRQVMAGMEITVGTDLKQQINQSDILIFMKDTGNSRRTNPVETLYAAFPAILYMNASWAGYLLEPLLQLESSALYSEEFAAGDLGSNFPLAIGNDSPNPFSAMEYTAEMLIMVWAHASFSGDGSLLSSYYSTLKDWTDWLISQHPLTPDDATLDGLSNPNMTNLAISGILAIRAMAEISEVVGEADDHNNYLKNATSLVSQWQILAGSSGHLTTTYNNPSSWALIYNLYADKLLRFELVDSSVYSNQTSWYTSAANPASSPTYGLPFEGTQTTAMSHWTLFTAGTVTDNNTRDLLISGVHTAASNQKNYVVFPTTYFTSDGSPLTGAASPAQGAMYALLALNLPNKTVSATQIGNSTNSSKSKKSNTGAIAGGVIGGIALITILAIAVFIYRRRYTSRDVEHEEDEKSSRTFFSVLFGSKQLRRRTPEEQPLDQYHIEPYTDSGSQPQPSTSGFTTSSVPISPASALPKNRPGPGPGSSVTALTSSEAGSSSVAAGLREEVENLRREMEEMRMRAQYGPSPNSEYGPPPEYV</sequence>
<feature type="compositionally biased region" description="Basic and acidic residues" evidence="1">
    <location>
        <begin position="849"/>
        <end position="865"/>
    </location>
</feature>
<dbReference type="AlphaFoldDB" id="A0A0D0BQN8"/>
<gene>
    <name evidence="6" type="ORF">GYMLUDRAFT_50232</name>
</gene>
<keyword evidence="3" id="KW-0732">Signal</keyword>
<feature type="transmembrane region" description="Helical" evidence="2">
    <location>
        <begin position="721"/>
        <end position="743"/>
    </location>
</feature>
<evidence type="ECO:0000259" key="5">
    <source>
        <dbReference type="Pfam" id="PF17168"/>
    </source>
</evidence>
<evidence type="ECO:0000256" key="3">
    <source>
        <dbReference type="SAM" id="SignalP"/>
    </source>
</evidence>
<dbReference type="InterPro" id="IPR032514">
    <property type="entry name" value="GtaA_central"/>
</dbReference>
<keyword evidence="7" id="KW-1185">Reference proteome</keyword>
<evidence type="ECO:0000256" key="2">
    <source>
        <dbReference type="SAM" id="Phobius"/>
    </source>
</evidence>
<evidence type="ECO:0000313" key="7">
    <source>
        <dbReference type="Proteomes" id="UP000053593"/>
    </source>
</evidence>
<dbReference type="GO" id="GO:0003824">
    <property type="term" value="F:catalytic activity"/>
    <property type="evidence" value="ECO:0007669"/>
    <property type="project" value="UniProtKB-ARBA"/>
</dbReference>
<protein>
    <recommendedName>
        <fullName evidence="8">DUF1793-domain-containing protein</fullName>
    </recommendedName>
</protein>
<dbReference type="InterPro" id="IPR012341">
    <property type="entry name" value="6hp_glycosidase-like_sf"/>
</dbReference>
<dbReference type="InterPro" id="IPR052743">
    <property type="entry name" value="Glutaminase_GtaA"/>
</dbReference>
<dbReference type="Pfam" id="PF17168">
    <property type="entry name" value="DUF5127"/>
    <property type="match status" value="1"/>
</dbReference>
<feature type="signal peptide" evidence="3">
    <location>
        <begin position="1"/>
        <end position="18"/>
    </location>
</feature>
<evidence type="ECO:0008006" key="8">
    <source>
        <dbReference type="Google" id="ProtNLM"/>
    </source>
</evidence>
<dbReference type="Gene3D" id="1.20.5.510">
    <property type="entry name" value="Single helix bin"/>
    <property type="match status" value="1"/>
</dbReference>
<keyword evidence="2" id="KW-1133">Transmembrane helix</keyword>